<keyword evidence="3" id="KW-0732">Signal</keyword>
<dbReference type="STRING" id="262004.SAMN04489796_103107"/>
<feature type="chain" id="PRO_5011695618" evidence="3">
    <location>
        <begin position="26"/>
        <end position="240"/>
    </location>
</feature>
<sequence>MIKTKNVIKVMVLSVLLVLFSIVQSCGENDNHPKKTNEDIATLSADDENIESHHHADETEPHTHSHSSQSDTGKRIMNPEDIEELWIFPESKDQLGSGGMLQVYMDAESHPNASSGFAKYELGVGGALPEHKHNKTEEIAYFLSGSGIVISYENAKRIETVVKEGYVWYTAPGEWHSFKNTGDTPLKLVFATIPNAKHGLLNFFKKVSAEPGKQSTALSAEAFAKLASENDMILKPATLD</sequence>
<evidence type="ECO:0000256" key="1">
    <source>
        <dbReference type="ARBA" id="ARBA00022723"/>
    </source>
</evidence>
<proteinExistence type="predicted"/>
<reference evidence="6" key="1">
    <citation type="submission" date="2016-10" db="EMBL/GenBank/DDBJ databases">
        <authorList>
            <person name="Varghese N."/>
            <person name="Submissions S."/>
        </authorList>
    </citation>
    <scope>NUCLEOTIDE SEQUENCE [LARGE SCALE GENOMIC DNA]</scope>
    <source>
        <strain evidence="6">DSM 15363</strain>
    </source>
</reference>
<protein>
    <submittedName>
        <fullName evidence="5">Cupin domain-containing protein</fullName>
    </submittedName>
</protein>
<dbReference type="PANTHER" id="PTHR35848">
    <property type="entry name" value="OXALATE-BINDING PROTEIN"/>
    <property type="match status" value="1"/>
</dbReference>
<dbReference type="OrthoDB" id="1423961at2"/>
<dbReference type="PROSITE" id="PS51257">
    <property type="entry name" value="PROKAR_LIPOPROTEIN"/>
    <property type="match status" value="1"/>
</dbReference>
<gene>
    <name evidence="5" type="ORF">SAMN04489796_103107</name>
</gene>
<evidence type="ECO:0000313" key="6">
    <source>
        <dbReference type="Proteomes" id="UP000199492"/>
    </source>
</evidence>
<feature type="domain" description="Cupin type-2" evidence="4">
    <location>
        <begin position="121"/>
        <end position="190"/>
    </location>
</feature>
<dbReference type="AlphaFoldDB" id="A0A1G8D376"/>
<dbReference type="PANTHER" id="PTHR35848:SF6">
    <property type="entry name" value="CUPIN TYPE-2 DOMAIN-CONTAINING PROTEIN"/>
    <property type="match status" value="1"/>
</dbReference>
<evidence type="ECO:0000256" key="2">
    <source>
        <dbReference type="SAM" id="MobiDB-lite"/>
    </source>
</evidence>
<evidence type="ECO:0000259" key="4">
    <source>
        <dbReference type="Pfam" id="PF07883"/>
    </source>
</evidence>
<accession>A0A1G8D376</accession>
<dbReference type="EMBL" id="FNCZ01000003">
    <property type="protein sequence ID" value="SDH51983.1"/>
    <property type="molecule type" value="Genomic_DNA"/>
</dbReference>
<dbReference type="InterPro" id="IPR011051">
    <property type="entry name" value="RmlC_Cupin_sf"/>
</dbReference>
<feature type="compositionally biased region" description="Basic and acidic residues" evidence="2">
    <location>
        <begin position="53"/>
        <end position="63"/>
    </location>
</feature>
<name>A0A1G8D376_9FLAO</name>
<dbReference type="RefSeq" id="WP_092467414.1">
    <property type="nucleotide sequence ID" value="NZ_FNCZ01000003.1"/>
</dbReference>
<dbReference type="InterPro" id="IPR051610">
    <property type="entry name" value="GPI/OXD"/>
</dbReference>
<feature type="signal peptide" evidence="3">
    <location>
        <begin position="1"/>
        <end position="25"/>
    </location>
</feature>
<keyword evidence="6" id="KW-1185">Reference proteome</keyword>
<feature type="region of interest" description="Disordered" evidence="2">
    <location>
        <begin position="53"/>
        <end position="75"/>
    </location>
</feature>
<dbReference type="Gene3D" id="2.60.120.10">
    <property type="entry name" value="Jelly Rolls"/>
    <property type="match status" value="1"/>
</dbReference>
<organism evidence="5 6">
    <name type="scientific">Winogradskyella thalassocola</name>
    <dbReference type="NCBI Taxonomy" id="262004"/>
    <lineage>
        <taxon>Bacteria</taxon>
        <taxon>Pseudomonadati</taxon>
        <taxon>Bacteroidota</taxon>
        <taxon>Flavobacteriia</taxon>
        <taxon>Flavobacteriales</taxon>
        <taxon>Flavobacteriaceae</taxon>
        <taxon>Winogradskyella</taxon>
    </lineage>
</organism>
<dbReference type="GO" id="GO:0046872">
    <property type="term" value="F:metal ion binding"/>
    <property type="evidence" value="ECO:0007669"/>
    <property type="project" value="UniProtKB-KW"/>
</dbReference>
<dbReference type="SUPFAM" id="SSF51182">
    <property type="entry name" value="RmlC-like cupins"/>
    <property type="match status" value="1"/>
</dbReference>
<dbReference type="Proteomes" id="UP000199492">
    <property type="component" value="Unassembled WGS sequence"/>
</dbReference>
<dbReference type="InterPro" id="IPR014710">
    <property type="entry name" value="RmlC-like_jellyroll"/>
</dbReference>
<keyword evidence="1" id="KW-0479">Metal-binding</keyword>
<dbReference type="Pfam" id="PF07883">
    <property type="entry name" value="Cupin_2"/>
    <property type="match status" value="1"/>
</dbReference>
<dbReference type="InterPro" id="IPR013096">
    <property type="entry name" value="Cupin_2"/>
</dbReference>
<evidence type="ECO:0000256" key="3">
    <source>
        <dbReference type="SAM" id="SignalP"/>
    </source>
</evidence>
<evidence type="ECO:0000313" key="5">
    <source>
        <dbReference type="EMBL" id="SDH51983.1"/>
    </source>
</evidence>